<feature type="non-terminal residue" evidence="2">
    <location>
        <position position="1"/>
    </location>
</feature>
<accession>A0A8S3Z2Q6</accession>
<dbReference type="OrthoDB" id="10252017at2759"/>
<feature type="non-terminal residue" evidence="2">
    <location>
        <position position="152"/>
    </location>
</feature>
<dbReference type="Proteomes" id="UP000678393">
    <property type="component" value="Unassembled WGS sequence"/>
</dbReference>
<keyword evidence="3" id="KW-1185">Reference proteome</keyword>
<dbReference type="InterPro" id="IPR042635">
    <property type="entry name" value="MEGF10/SREC1/2-like"/>
</dbReference>
<organism evidence="2 3">
    <name type="scientific">Candidula unifasciata</name>
    <dbReference type="NCBI Taxonomy" id="100452"/>
    <lineage>
        <taxon>Eukaryota</taxon>
        <taxon>Metazoa</taxon>
        <taxon>Spiralia</taxon>
        <taxon>Lophotrochozoa</taxon>
        <taxon>Mollusca</taxon>
        <taxon>Gastropoda</taxon>
        <taxon>Heterobranchia</taxon>
        <taxon>Euthyneura</taxon>
        <taxon>Panpulmonata</taxon>
        <taxon>Eupulmonata</taxon>
        <taxon>Stylommatophora</taxon>
        <taxon>Helicina</taxon>
        <taxon>Helicoidea</taxon>
        <taxon>Geomitridae</taxon>
        <taxon>Candidula</taxon>
    </lineage>
</organism>
<keyword evidence="1" id="KW-0245">EGF-like domain</keyword>
<gene>
    <name evidence="2" type="ORF">CUNI_LOCUS8156</name>
</gene>
<evidence type="ECO:0000256" key="1">
    <source>
        <dbReference type="ARBA" id="ARBA00022536"/>
    </source>
</evidence>
<dbReference type="PANTHER" id="PTHR24043">
    <property type="entry name" value="SCAVENGER RECEPTOR CLASS F"/>
    <property type="match status" value="1"/>
</dbReference>
<dbReference type="EMBL" id="CAJHNH020001328">
    <property type="protein sequence ID" value="CAG5122598.1"/>
    <property type="molecule type" value="Genomic_DNA"/>
</dbReference>
<name>A0A8S3Z2Q6_9EUPU</name>
<dbReference type="Gene3D" id="2.170.300.10">
    <property type="entry name" value="Tie2 ligand-binding domain superfamily"/>
    <property type="match status" value="1"/>
</dbReference>
<sequence>CDAGTYGPSCQHNCSDFCLHPGMDSPCDGVTGDCLYGCESSYQPPLCITLCDPGMYGPKCELTCSTHCYTLDNNTVPCNSLDGICLYGCEDGYSEATCNVSCSVGKYGKRCELPCSEHCAPSNESTVSSCHQVTGDCNFGCKIGHFGTTCDK</sequence>
<proteinExistence type="predicted"/>
<protein>
    <submittedName>
        <fullName evidence="2">Uncharacterized protein</fullName>
    </submittedName>
</protein>
<evidence type="ECO:0000313" key="3">
    <source>
        <dbReference type="Proteomes" id="UP000678393"/>
    </source>
</evidence>
<dbReference type="GO" id="GO:0005044">
    <property type="term" value="F:scavenger receptor activity"/>
    <property type="evidence" value="ECO:0007669"/>
    <property type="project" value="InterPro"/>
</dbReference>
<reference evidence="2" key="1">
    <citation type="submission" date="2021-04" db="EMBL/GenBank/DDBJ databases">
        <authorList>
            <consortium name="Molecular Ecology Group"/>
        </authorList>
    </citation>
    <scope>NUCLEOTIDE SEQUENCE</scope>
</reference>
<dbReference type="AlphaFoldDB" id="A0A8S3Z2Q6"/>
<evidence type="ECO:0000313" key="2">
    <source>
        <dbReference type="EMBL" id="CAG5122598.1"/>
    </source>
</evidence>
<comment type="caution">
    <text evidence="2">The sequence shown here is derived from an EMBL/GenBank/DDBJ whole genome shotgun (WGS) entry which is preliminary data.</text>
</comment>